<dbReference type="VEuPathDB" id="MicrosporidiaDB:A0H76_907"/>
<proteinExistence type="predicted"/>
<accession>A0A1X0QD12</accession>
<sequence length="289" mass="34713">MNIQIFYFLRQCIYANSIIEMFNREIGASSGDCLTSRDSIYNLTTEEVENIKEKICKRRNIEDFKNNLCYYFKEPNKDRIKTELKTLFSGLNNLFYLILDDKKMNNEDIKSLEKLEEEIFNYLEFKLKKVINELFNNSNDSKEIRFFTELLKHCYNETYDFIKSKILECLFNNVKTEVYYNTKISMCKVFIMGLINTSKYFYCIESDNIESLKYYIIIHVRRLSNNNFDYINLIHVIMQIFYSDKNEEEQNKLDIKIPLSEFNLLIKKFKEKIKDARCKKKMFGISIPG</sequence>
<evidence type="ECO:0000313" key="1">
    <source>
        <dbReference type="EMBL" id="ORD97564.1"/>
    </source>
</evidence>
<reference evidence="1 2" key="1">
    <citation type="journal article" date="2017" name="Environ. Microbiol.">
        <title>Decay of the glycolytic pathway and adaptation to intranuclear parasitism within Enterocytozoonidae microsporidia.</title>
        <authorList>
            <person name="Wiredu Boakye D."/>
            <person name="Jaroenlak P."/>
            <person name="Prachumwat A."/>
            <person name="Williams T.A."/>
            <person name="Bateman K.S."/>
            <person name="Itsathitphaisarn O."/>
            <person name="Sritunyalucksana K."/>
            <person name="Paszkiewicz K.H."/>
            <person name="Moore K.A."/>
            <person name="Stentiford G.D."/>
            <person name="Williams B.A."/>
        </authorList>
    </citation>
    <scope>NUCLEOTIDE SEQUENCE [LARGE SCALE GENOMIC DNA]</scope>
    <source>
        <strain evidence="1 2">GB1</strain>
    </source>
</reference>
<keyword evidence="2" id="KW-1185">Reference proteome</keyword>
<protein>
    <submittedName>
        <fullName evidence="1">Uncharacterized protein</fullName>
    </submittedName>
</protein>
<name>A0A1X0QD12_9MICR</name>
<dbReference type="Proteomes" id="UP000192356">
    <property type="component" value="Unassembled WGS sequence"/>
</dbReference>
<dbReference type="VEuPathDB" id="MicrosporidiaDB:HERIO_576"/>
<evidence type="ECO:0000313" key="2">
    <source>
        <dbReference type="Proteomes" id="UP000192356"/>
    </source>
</evidence>
<organism evidence="1 2">
    <name type="scientific">Hepatospora eriocheir</name>
    <dbReference type="NCBI Taxonomy" id="1081669"/>
    <lineage>
        <taxon>Eukaryota</taxon>
        <taxon>Fungi</taxon>
        <taxon>Fungi incertae sedis</taxon>
        <taxon>Microsporidia</taxon>
        <taxon>Hepatosporidae</taxon>
        <taxon>Hepatospora</taxon>
    </lineage>
</organism>
<gene>
    <name evidence="1" type="ORF">HERIO_576</name>
</gene>
<dbReference type="AlphaFoldDB" id="A0A1X0QD12"/>
<dbReference type="EMBL" id="LVKB01000018">
    <property type="protein sequence ID" value="ORD97564.1"/>
    <property type="molecule type" value="Genomic_DNA"/>
</dbReference>
<comment type="caution">
    <text evidence="1">The sequence shown here is derived from an EMBL/GenBank/DDBJ whole genome shotgun (WGS) entry which is preliminary data.</text>
</comment>